<dbReference type="Pfam" id="PF14559">
    <property type="entry name" value="TPR_19"/>
    <property type="match status" value="1"/>
</dbReference>
<feature type="region of interest" description="Disordered" evidence="2">
    <location>
        <begin position="1"/>
        <end position="26"/>
    </location>
</feature>
<dbReference type="EMBL" id="HG322949">
    <property type="protein sequence ID" value="CDG84028.1"/>
    <property type="molecule type" value="Genomic_DNA"/>
</dbReference>
<protein>
    <submittedName>
        <fullName evidence="3">Tetratricopeptide repeat family protein</fullName>
    </submittedName>
</protein>
<dbReference type="Gene3D" id="1.25.40.10">
    <property type="entry name" value="Tetratricopeptide repeat domain"/>
    <property type="match status" value="1"/>
</dbReference>
<sequence>MASTKALAASGFDGRPDPPDSSSSKGISDMKVYRFLPCIASAIIFSSLAGCATTDPGAGKAIQPRLDKVLAQADAASKAGQYEQAQTILKGAGSAFPADKTPWLHLAQMKFDRGNYGDAINHALEVLQRDPDDKVASSIVAVSGLRLSGKALADLSRQNNLNASLRSEVQDLAKLVRSSLGEEAQAPRRVAPARRTPLAGSAAGPAVTNPAAASARPAAPASNDPFSGLK</sequence>
<keyword evidence="4" id="KW-1185">Reference proteome</keyword>
<evidence type="ECO:0000313" key="4">
    <source>
        <dbReference type="Proteomes" id="UP000027604"/>
    </source>
</evidence>
<gene>
    <name evidence="3" type="ORF">GJA_3409</name>
</gene>
<proteinExistence type="predicted"/>
<dbReference type="AlphaFoldDB" id="W0V9K6"/>
<dbReference type="InterPro" id="IPR011990">
    <property type="entry name" value="TPR-like_helical_dom_sf"/>
</dbReference>
<dbReference type="RefSeq" id="WP_242404556.1">
    <property type="nucleotide sequence ID" value="NZ_BCTH01000055.1"/>
</dbReference>
<reference evidence="3 4" key="1">
    <citation type="journal article" date="2015" name="Genome Announc.">
        <title>Genome Sequence of Mushroom Soft-Rot Pathogen Janthinobacterium agaricidamnosum.</title>
        <authorList>
            <person name="Graupner K."/>
            <person name="Lackner G."/>
            <person name="Hertweck C."/>
        </authorList>
    </citation>
    <scope>NUCLEOTIDE SEQUENCE [LARGE SCALE GENOMIC DNA]</scope>
    <source>
        <strain evidence="4">NBRC 102515 / DSM 9628</strain>
    </source>
</reference>
<feature type="region of interest" description="Disordered" evidence="2">
    <location>
        <begin position="180"/>
        <end position="230"/>
    </location>
</feature>
<dbReference type="KEGG" id="jag:GJA_3409"/>
<dbReference type="Proteomes" id="UP000027604">
    <property type="component" value="Chromosome I"/>
</dbReference>
<organism evidence="3 4">
    <name type="scientific">Janthinobacterium agaricidamnosum NBRC 102515 = DSM 9628</name>
    <dbReference type="NCBI Taxonomy" id="1349767"/>
    <lineage>
        <taxon>Bacteria</taxon>
        <taxon>Pseudomonadati</taxon>
        <taxon>Pseudomonadota</taxon>
        <taxon>Betaproteobacteria</taxon>
        <taxon>Burkholderiales</taxon>
        <taxon>Oxalobacteraceae</taxon>
        <taxon>Janthinobacterium</taxon>
    </lineage>
</organism>
<dbReference type="STRING" id="1349767.GJA_3409"/>
<evidence type="ECO:0000256" key="1">
    <source>
        <dbReference type="PROSITE-ProRule" id="PRU00339"/>
    </source>
</evidence>
<dbReference type="eggNOG" id="COG0457">
    <property type="taxonomic scope" value="Bacteria"/>
</dbReference>
<accession>W0V9K6</accession>
<feature type="repeat" description="TPR" evidence="1">
    <location>
        <begin position="100"/>
        <end position="133"/>
    </location>
</feature>
<dbReference type="PATRIC" id="fig|1349767.4.peg.16"/>
<feature type="compositionally biased region" description="Low complexity" evidence="2">
    <location>
        <begin position="187"/>
        <end position="221"/>
    </location>
</feature>
<keyword evidence="1" id="KW-0802">TPR repeat</keyword>
<dbReference type="InterPro" id="IPR019734">
    <property type="entry name" value="TPR_rpt"/>
</dbReference>
<dbReference type="HOGENOM" id="CLU_092733_1_0_4"/>
<dbReference type="PROSITE" id="PS50005">
    <property type="entry name" value="TPR"/>
    <property type="match status" value="1"/>
</dbReference>
<evidence type="ECO:0000256" key="2">
    <source>
        <dbReference type="SAM" id="MobiDB-lite"/>
    </source>
</evidence>
<name>W0V9K6_9BURK</name>
<evidence type="ECO:0000313" key="3">
    <source>
        <dbReference type="EMBL" id="CDG84028.1"/>
    </source>
</evidence>
<dbReference type="SUPFAM" id="SSF48452">
    <property type="entry name" value="TPR-like"/>
    <property type="match status" value="1"/>
</dbReference>